<dbReference type="Gene3D" id="3.90.550.10">
    <property type="entry name" value="Spore Coat Polysaccharide Biosynthesis Protein SpsA, Chain A"/>
    <property type="match status" value="1"/>
</dbReference>
<sequence>MDNNKKNKETMDIIITIIQIIGLVLGIYFLFSGLYFILFSVASLFYKDKVCKTKPGILKNVIILIPAYKEDSVIVDTAKDAVKHKSNLTTIDVYVLADGLKESTITKLKKLPINIINVELKNSSKSKSIKFALQHLKIVYDYAIILDADNIMGVGFVDKIIQSLNSGYRVVQGHRVAKNLNTSFAVLDAVSEEVNNSIFRSGHHVLGLSASLIGSGFGIDYRLLQLLINQSSSIGGFDKELELMIIKKKITIGYNKGALVFDEKVQKSEDFVNQRRRWLSAQLIYLFKQDKPKEHESVVHLDYLDKKLQFIVPPRILSLGLSVIVVSLLVVQMFFMTPPILIYSLWVGSLLLNIFAVLIAIPIKLYNGLVLRALFSIPKGFVLTLVALLNLKNANSTFIHTTHGIKSK</sequence>
<evidence type="ECO:0000256" key="2">
    <source>
        <dbReference type="ARBA" id="ARBA00022676"/>
    </source>
</evidence>
<dbReference type="EMBL" id="JAPDPJ010000030">
    <property type="protein sequence ID" value="MCW3787474.1"/>
    <property type="molecule type" value="Genomic_DNA"/>
</dbReference>
<evidence type="ECO:0000313" key="6">
    <source>
        <dbReference type="Proteomes" id="UP001209229"/>
    </source>
</evidence>
<reference evidence="5" key="1">
    <citation type="submission" date="2022-10" db="EMBL/GenBank/DDBJ databases">
        <authorList>
            <person name="Yu W.X."/>
        </authorList>
    </citation>
    <scope>NUCLEOTIDE SEQUENCE</scope>
    <source>
        <strain evidence="5">AAT</strain>
    </source>
</reference>
<name>A0AAE3M5F9_9BACT</name>
<accession>A0AAE3M5F9</accession>
<comment type="similarity">
    <text evidence="1">Belongs to the glycosyltransferase 2 family.</text>
</comment>
<dbReference type="Pfam" id="PF13641">
    <property type="entry name" value="Glyco_tranf_2_3"/>
    <property type="match status" value="1"/>
</dbReference>
<keyword evidence="4" id="KW-1133">Transmembrane helix</keyword>
<evidence type="ECO:0000256" key="1">
    <source>
        <dbReference type="ARBA" id="ARBA00006739"/>
    </source>
</evidence>
<dbReference type="SUPFAM" id="SSF53448">
    <property type="entry name" value="Nucleotide-diphospho-sugar transferases"/>
    <property type="match status" value="1"/>
</dbReference>
<proteinExistence type="inferred from homology"/>
<keyword evidence="4" id="KW-0812">Transmembrane</keyword>
<evidence type="ECO:0000256" key="4">
    <source>
        <dbReference type="SAM" id="Phobius"/>
    </source>
</evidence>
<organism evidence="5 6">
    <name type="scientific">Plebeiibacterium sediminum</name>
    <dbReference type="NCBI Taxonomy" id="2992112"/>
    <lineage>
        <taxon>Bacteria</taxon>
        <taxon>Pseudomonadati</taxon>
        <taxon>Bacteroidota</taxon>
        <taxon>Bacteroidia</taxon>
        <taxon>Marinilabiliales</taxon>
        <taxon>Marinilabiliaceae</taxon>
        <taxon>Plebeiibacterium</taxon>
    </lineage>
</organism>
<dbReference type="PANTHER" id="PTHR43630">
    <property type="entry name" value="POLY-BETA-1,6-N-ACETYL-D-GLUCOSAMINE SYNTHASE"/>
    <property type="match status" value="1"/>
</dbReference>
<feature type="transmembrane region" description="Helical" evidence="4">
    <location>
        <begin position="369"/>
        <end position="389"/>
    </location>
</feature>
<evidence type="ECO:0000256" key="3">
    <source>
        <dbReference type="ARBA" id="ARBA00022679"/>
    </source>
</evidence>
<evidence type="ECO:0000313" key="5">
    <source>
        <dbReference type="EMBL" id="MCW3787474.1"/>
    </source>
</evidence>
<feature type="transmembrane region" description="Helical" evidence="4">
    <location>
        <begin position="316"/>
        <end position="335"/>
    </location>
</feature>
<dbReference type="GO" id="GO:0016757">
    <property type="term" value="F:glycosyltransferase activity"/>
    <property type="evidence" value="ECO:0007669"/>
    <property type="project" value="UniProtKB-KW"/>
</dbReference>
<dbReference type="PANTHER" id="PTHR43630:SF1">
    <property type="entry name" value="POLY-BETA-1,6-N-ACETYL-D-GLUCOSAMINE SYNTHASE"/>
    <property type="match status" value="1"/>
</dbReference>
<keyword evidence="6" id="KW-1185">Reference proteome</keyword>
<gene>
    <name evidence="5" type="ORF">OM075_13420</name>
</gene>
<comment type="caution">
    <text evidence="5">The sequence shown here is derived from an EMBL/GenBank/DDBJ whole genome shotgun (WGS) entry which is preliminary data.</text>
</comment>
<feature type="transmembrane region" description="Helical" evidence="4">
    <location>
        <begin position="13"/>
        <end position="46"/>
    </location>
</feature>
<keyword evidence="3" id="KW-0808">Transferase</keyword>
<feature type="transmembrane region" description="Helical" evidence="4">
    <location>
        <begin position="341"/>
        <end position="362"/>
    </location>
</feature>
<protein>
    <submittedName>
        <fullName evidence="5">Glycosyltransferase family 2 protein</fullName>
    </submittedName>
</protein>
<keyword evidence="2" id="KW-0328">Glycosyltransferase</keyword>
<dbReference type="Proteomes" id="UP001209229">
    <property type="component" value="Unassembled WGS sequence"/>
</dbReference>
<keyword evidence="4" id="KW-0472">Membrane</keyword>
<dbReference type="AlphaFoldDB" id="A0AAE3M5F9"/>
<dbReference type="InterPro" id="IPR029044">
    <property type="entry name" value="Nucleotide-diphossugar_trans"/>
</dbReference>